<feature type="region of interest" description="Disordered" evidence="15">
    <location>
        <begin position="1012"/>
        <end position="1047"/>
    </location>
</feature>
<dbReference type="Gene3D" id="3.30.160.60">
    <property type="entry name" value="Classic Zinc Finger"/>
    <property type="match status" value="9"/>
</dbReference>
<dbReference type="Pfam" id="PF00651">
    <property type="entry name" value="BTB"/>
    <property type="match status" value="1"/>
</dbReference>
<feature type="domain" description="C2H2-type" evidence="17">
    <location>
        <begin position="721"/>
        <end position="748"/>
    </location>
</feature>
<evidence type="ECO:0000259" key="17">
    <source>
        <dbReference type="PROSITE" id="PS50157"/>
    </source>
</evidence>
<evidence type="ECO:0000256" key="3">
    <source>
        <dbReference type="ARBA" id="ARBA00006991"/>
    </source>
</evidence>
<sequence>MDLPNYSRQLLQQLGALRKEGQFCDCTIVVGSTSHPAHKVALAASSLLFRSLLAGSDSISIDTAVVTPPEFSCLLDMVYTGRLPPGQHNLTRMIAAADSLQMFDVAVGCKNVLTSLMGPSDAALAEAEGQKDATAAEVVGQEACAGSAESVEKSGSGFEAGLELVLLRRDEITDALQDVPTFVRAADTWNQLPVQERQAILACCHGEPPVSFQRLLTRVRDHGDVSPHTLLSLPGLLRRSVPAVIERDAARLDGGSVLSGLLDRARRVAERLSGDARVPALLTRAVEECLEATEREVVLGCCGGEGVAAVLERLVGTVSESGLEKLLHSLEESCTPAEEDGRRAGAEEQSDLHGASLLRAHRGRLAPLDLDPQILRETLQAEASVPQQERESLCALQEEGVSAVMGRLLEEALEKGTIRPLTAWRVVLRAADSDPELGSFIQEVRKEPEGQRLLLTILHVDLLVRHQALILDAVQDVRQLEEAAEGLENVSEGISEFLRSCGGSVHEALQRVLSRDVELALPLCQLLCASLQSVPGLQPLVEDMKRMEEDAPCSAADGESPQHASCRDYSCQWCGKAFRFKCRLATHVKRCGLSAETQRRCTRCGDEFPTPRSLQQHAARAHDCPARKRKKQGPVTCDLCSKTFAHSSGMQYHKRTEHFEEKPYPCTECGAKFAAKSSLKNHARLHTGEKPFRCKHCDMSFSVAAALSYHTKKKHSEGKMYACQYCDAVFAQSIELTRHVRTHTGDKPYVCRQCGKGFSQANGLSVHLQNFHTEPHDCQRCRMSFSSLEEHQSHLRDVHSEEFNQCGDCSKVFSSAVLLEKHRATHAGTKPHHCSLCNKSYQQLSGLWYHNRTTHPEVFASQSAKTLRSLSQCRVCNKAFASDGSLLKHQRAEHADLPQRSCPLCPAAFPTDAGLQQHVVAQHGAVQEHAREEAESGPAPSTNPAHTVVEEERCPGEGAEQQVIALDQSQLGGSQQLFVALGEGQDTPSGSGIVAVSVEDLLDGTVTLICEERRSGQDGQQHREPQRGDMSGDHRHPPQPHIHPELPHPQTLADRAVLHVQPHHSAERRRLITGPTCPPGVRAADTRGSRVSSPLRLRRRSRSRWATRFLDRRSKRPKPIRRCRHGPAHRARARR</sequence>
<dbReference type="SMART" id="SM00225">
    <property type="entry name" value="BTB"/>
    <property type="match status" value="1"/>
</dbReference>
<keyword evidence="8" id="KW-0862">Zinc</keyword>
<dbReference type="GO" id="GO:0008270">
    <property type="term" value="F:zinc ion binding"/>
    <property type="evidence" value="ECO:0007669"/>
    <property type="project" value="UniProtKB-KW"/>
</dbReference>
<feature type="domain" description="C2H2-type" evidence="17">
    <location>
        <begin position="599"/>
        <end position="622"/>
    </location>
</feature>
<evidence type="ECO:0000256" key="13">
    <source>
        <dbReference type="ARBA" id="ARBA00023242"/>
    </source>
</evidence>
<evidence type="ECO:0000256" key="15">
    <source>
        <dbReference type="SAM" id="MobiDB-lite"/>
    </source>
</evidence>
<feature type="domain" description="BTB" evidence="16">
    <location>
        <begin position="24"/>
        <end position="87"/>
    </location>
</feature>
<feature type="region of interest" description="Disordered" evidence="15">
    <location>
        <begin position="332"/>
        <end position="351"/>
    </location>
</feature>
<keyword evidence="9" id="KW-0832">Ubl conjugation</keyword>
<dbReference type="SMART" id="SM00355">
    <property type="entry name" value="ZnF_C2H2"/>
    <property type="match status" value="12"/>
</dbReference>
<gene>
    <name evidence="18" type="primary">ZBTB40</name>
</gene>
<evidence type="ECO:0000259" key="16">
    <source>
        <dbReference type="PROSITE" id="PS50097"/>
    </source>
</evidence>
<feature type="region of interest" description="Disordered" evidence="15">
    <location>
        <begin position="1111"/>
        <end position="1135"/>
    </location>
</feature>
<feature type="region of interest" description="Disordered" evidence="15">
    <location>
        <begin position="922"/>
        <end position="948"/>
    </location>
</feature>
<evidence type="ECO:0000256" key="1">
    <source>
        <dbReference type="ARBA" id="ARBA00003767"/>
    </source>
</evidence>
<evidence type="ECO:0000256" key="14">
    <source>
        <dbReference type="PROSITE-ProRule" id="PRU00042"/>
    </source>
</evidence>
<feature type="region of interest" description="Disordered" evidence="15">
    <location>
        <begin position="1065"/>
        <end position="1099"/>
    </location>
</feature>
<feature type="compositionally biased region" description="Basic residues" evidence="15">
    <location>
        <begin position="1113"/>
        <end position="1135"/>
    </location>
</feature>
<dbReference type="GO" id="GO:0000981">
    <property type="term" value="F:DNA-binding transcription factor activity, RNA polymerase II-specific"/>
    <property type="evidence" value="ECO:0007669"/>
    <property type="project" value="TreeGrafter"/>
</dbReference>
<comment type="similarity">
    <text evidence="3">Belongs to the krueppel C2H2-type zinc-finger protein family.</text>
</comment>
<evidence type="ECO:0000256" key="11">
    <source>
        <dbReference type="ARBA" id="ARBA00023125"/>
    </source>
</evidence>
<dbReference type="FunFam" id="3.30.160.60:FF:000696">
    <property type="entry name" value="Zinc finger and BTB domain containing 40"/>
    <property type="match status" value="1"/>
</dbReference>
<dbReference type="PROSITE" id="PS50097">
    <property type="entry name" value="BTB"/>
    <property type="match status" value="1"/>
</dbReference>
<keyword evidence="5" id="KW-0479">Metal-binding</keyword>
<dbReference type="FunFam" id="3.30.160.60:FF:000417">
    <property type="entry name" value="Zinc finger protein"/>
    <property type="match status" value="1"/>
</dbReference>
<keyword evidence="4" id="KW-1017">Isopeptide bond</keyword>
<evidence type="ECO:0000256" key="6">
    <source>
        <dbReference type="ARBA" id="ARBA00022737"/>
    </source>
</evidence>
<dbReference type="GeneTree" id="ENSGT00930000151052"/>
<evidence type="ECO:0000256" key="5">
    <source>
        <dbReference type="ARBA" id="ARBA00022723"/>
    </source>
</evidence>
<comment type="subcellular location">
    <subcellularLocation>
        <location evidence="2">Nucleus</location>
    </subcellularLocation>
</comment>
<evidence type="ECO:0000313" key="18">
    <source>
        <dbReference type="Ensembl" id="ENSDCDP00010037318.1"/>
    </source>
</evidence>
<dbReference type="Pfam" id="PF00096">
    <property type="entry name" value="zf-C2H2"/>
    <property type="match status" value="5"/>
</dbReference>
<comment type="function">
    <text evidence="1">May be involved in transcriptional regulation.</text>
</comment>
<protein>
    <recommendedName>
        <fullName evidence="20">Zinc finger and BTB domain containing 40</fullName>
    </recommendedName>
</protein>
<feature type="domain" description="C2H2-type" evidence="17">
    <location>
        <begin position="635"/>
        <end position="663"/>
    </location>
</feature>
<dbReference type="Ensembl" id="ENSDCDT00010046877.1">
    <property type="protein sequence ID" value="ENSDCDP00010037318.1"/>
    <property type="gene ID" value="ENSDCDG00010024313.1"/>
</dbReference>
<dbReference type="FunFam" id="3.30.160.60:FF:001792">
    <property type="entry name" value="Zinc finger and BTB domain-containing 40"/>
    <property type="match status" value="1"/>
</dbReference>
<keyword evidence="12" id="KW-0804">Transcription</keyword>
<dbReference type="AlphaFoldDB" id="A0AAY4CW06"/>
<reference evidence="18" key="2">
    <citation type="submission" date="2025-08" db="UniProtKB">
        <authorList>
            <consortium name="Ensembl"/>
        </authorList>
    </citation>
    <scope>IDENTIFICATION</scope>
</reference>
<feature type="domain" description="C2H2-type" evidence="17">
    <location>
        <begin position="569"/>
        <end position="598"/>
    </location>
</feature>
<dbReference type="GO" id="GO:0005634">
    <property type="term" value="C:nucleus"/>
    <property type="evidence" value="ECO:0007669"/>
    <property type="project" value="UniProtKB-SubCell"/>
</dbReference>
<feature type="compositionally biased region" description="Basic and acidic residues" evidence="15">
    <location>
        <begin position="1012"/>
        <end position="1046"/>
    </location>
</feature>
<evidence type="ECO:0000256" key="9">
    <source>
        <dbReference type="ARBA" id="ARBA00022843"/>
    </source>
</evidence>
<feature type="domain" description="C2H2-type" evidence="17">
    <location>
        <begin position="692"/>
        <end position="720"/>
    </location>
</feature>
<keyword evidence="19" id="KW-1185">Reference proteome</keyword>
<feature type="domain" description="C2H2-type" evidence="17">
    <location>
        <begin position="664"/>
        <end position="691"/>
    </location>
</feature>
<evidence type="ECO:0000256" key="8">
    <source>
        <dbReference type="ARBA" id="ARBA00022833"/>
    </source>
</evidence>
<keyword evidence="10" id="KW-0805">Transcription regulation</keyword>
<feature type="domain" description="C2H2-type" evidence="17">
    <location>
        <begin position="871"/>
        <end position="899"/>
    </location>
</feature>
<proteinExistence type="inferred from homology"/>
<keyword evidence="13" id="KW-0539">Nucleus</keyword>
<evidence type="ECO:0000256" key="10">
    <source>
        <dbReference type="ARBA" id="ARBA00023015"/>
    </source>
</evidence>
<dbReference type="Gene3D" id="3.30.710.10">
    <property type="entry name" value="Potassium Channel Kv1.1, Chain A"/>
    <property type="match status" value="1"/>
</dbReference>
<reference evidence="18 19" key="1">
    <citation type="submission" date="2020-06" db="EMBL/GenBank/DDBJ databases">
        <authorList>
            <consortium name="Wellcome Sanger Institute Data Sharing"/>
        </authorList>
    </citation>
    <scope>NUCLEOTIDE SEQUENCE [LARGE SCALE GENOMIC DNA]</scope>
</reference>
<dbReference type="PROSITE" id="PS50157">
    <property type="entry name" value="ZINC_FINGER_C2H2_2"/>
    <property type="match status" value="11"/>
</dbReference>
<dbReference type="SUPFAM" id="SSF54695">
    <property type="entry name" value="POZ domain"/>
    <property type="match status" value="1"/>
</dbReference>
<evidence type="ECO:0000256" key="12">
    <source>
        <dbReference type="ARBA" id="ARBA00023163"/>
    </source>
</evidence>
<feature type="domain" description="C2H2-type" evidence="17">
    <location>
        <begin position="804"/>
        <end position="831"/>
    </location>
</feature>
<keyword evidence="11" id="KW-0238">DNA-binding</keyword>
<dbReference type="FunFam" id="3.30.160.60:FF:000909">
    <property type="entry name" value="zinc finger and BTB domain-containing protein 40"/>
    <property type="match status" value="1"/>
</dbReference>
<accession>A0AAY4CW06</accession>
<dbReference type="FunFam" id="3.30.160.60:FF:000645">
    <property type="entry name" value="Zinc finger and BTB domain containing 40"/>
    <property type="match status" value="2"/>
</dbReference>
<dbReference type="InterPro" id="IPR036236">
    <property type="entry name" value="Znf_C2H2_sf"/>
</dbReference>
<evidence type="ECO:0000256" key="4">
    <source>
        <dbReference type="ARBA" id="ARBA00022499"/>
    </source>
</evidence>
<dbReference type="PANTHER" id="PTHR24394">
    <property type="entry name" value="ZINC FINGER PROTEIN"/>
    <property type="match status" value="1"/>
</dbReference>
<feature type="domain" description="C2H2-type" evidence="17">
    <location>
        <begin position="776"/>
        <end position="804"/>
    </location>
</feature>
<evidence type="ECO:0000313" key="19">
    <source>
        <dbReference type="Proteomes" id="UP000694580"/>
    </source>
</evidence>
<evidence type="ECO:0000256" key="7">
    <source>
        <dbReference type="ARBA" id="ARBA00022771"/>
    </source>
</evidence>
<feature type="domain" description="C2H2-type" evidence="17">
    <location>
        <begin position="832"/>
        <end position="855"/>
    </location>
</feature>
<name>A0AAY4CW06_9TELE</name>
<dbReference type="InterPro" id="IPR011333">
    <property type="entry name" value="SKP1/BTB/POZ_sf"/>
</dbReference>
<dbReference type="PROSITE" id="PS00028">
    <property type="entry name" value="ZINC_FINGER_C2H2_1"/>
    <property type="match status" value="11"/>
</dbReference>
<dbReference type="InterPro" id="IPR030404">
    <property type="entry name" value="ZBTB40_BTB_POZ_dom"/>
</dbReference>
<dbReference type="PANTHER" id="PTHR24394:SF0">
    <property type="entry name" value="ZINC FINGER AND BTB DOMAIN-CONTAINING PROTEIN 40"/>
    <property type="match status" value="1"/>
</dbReference>
<dbReference type="InterPro" id="IPR000210">
    <property type="entry name" value="BTB/POZ_dom"/>
</dbReference>
<dbReference type="Proteomes" id="UP000694580">
    <property type="component" value="Chromosome 12"/>
</dbReference>
<feature type="domain" description="C2H2-type" evidence="17">
    <location>
        <begin position="749"/>
        <end position="777"/>
    </location>
</feature>
<dbReference type="GO" id="GO:0003677">
    <property type="term" value="F:DNA binding"/>
    <property type="evidence" value="ECO:0007669"/>
    <property type="project" value="UniProtKB-KW"/>
</dbReference>
<evidence type="ECO:0008006" key="20">
    <source>
        <dbReference type="Google" id="ProtNLM"/>
    </source>
</evidence>
<reference evidence="18" key="3">
    <citation type="submission" date="2025-09" db="UniProtKB">
        <authorList>
            <consortium name="Ensembl"/>
        </authorList>
    </citation>
    <scope>IDENTIFICATION</scope>
</reference>
<organism evidence="18 19">
    <name type="scientific">Denticeps clupeoides</name>
    <name type="common">denticle herring</name>
    <dbReference type="NCBI Taxonomy" id="299321"/>
    <lineage>
        <taxon>Eukaryota</taxon>
        <taxon>Metazoa</taxon>
        <taxon>Chordata</taxon>
        <taxon>Craniata</taxon>
        <taxon>Vertebrata</taxon>
        <taxon>Euteleostomi</taxon>
        <taxon>Actinopterygii</taxon>
        <taxon>Neopterygii</taxon>
        <taxon>Teleostei</taxon>
        <taxon>Clupei</taxon>
        <taxon>Clupeiformes</taxon>
        <taxon>Denticipitoidei</taxon>
        <taxon>Denticipitidae</taxon>
        <taxon>Denticeps</taxon>
    </lineage>
</organism>
<dbReference type="InterPro" id="IPR013087">
    <property type="entry name" value="Znf_C2H2_type"/>
</dbReference>
<keyword evidence="7 14" id="KW-0863">Zinc-finger</keyword>
<dbReference type="CDD" id="cd18225">
    <property type="entry name" value="BTB_POZ_ZBTB40"/>
    <property type="match status" value="1"/>
</dbReference>
<dbReference type="SUPFAM" id="SSF57667">
    <property type="entry name" value="beta-beta-alpha zinc fingers"/>
    <property type="match status" value="7"/>
</dbReference>
<keyword evidence="6" id="KW-0677">Repeat</keyword>
<evidence type="ECO:0000256" key="2">
    <source>
        <dbReference type="ARBA" id="ARBA00004123"/>
    </source>
</evidence>